<gene>
    <name evidence="1" type="ORF">NEOLEDRAFT_1144016</name>
</gene>
<dbReference type="Proteomes" id="UP000076761">
    <property type="component" value="Unassembled WGS sequence"/>
</dbReference>
<evidence type="ECO:0000313" key="1">
    <source>
        <dbReference type="EMBL" id="KZT16877.1"/>
    </source>
</evidence>
<dbReference type="InParanoid" id="A0A165LB94"/>
<proteinExistence type="predicted"/>
<dbReference type="AlphaFoldDB" id="A0A165LB94"/>
<evidence type="ECO:0000313" key="2">
    <source>
        <dbReference type="Proteomes" id="UP000076761"/>
    </source>
</evidence>
<sequence>MPAVQLTAGGLWRFQTFVLQVYDLLIGSSSYFQPAPAEHTPANAAAVASSIPSSRASKPRTLTRSRFRHCLRLY</sequence>
<protein>
    <submittedName>
        <fullName evidence="1">Uncharacterized protein</fullName>
    </submittedName>
</protein>
<accession>A0A165LB94</accession>
<keyword evidence="2" id="KW-1185">Reference proteome</keyword>
<organism evidence="1 2">
    <name type="scientific">Neolentinus lepideus HHB14362 ss-1</name>
    <dbReference type="NCBI Taxonomy" id="1314782"/>
    <lineage>
        <taxon>Eukaryota</taxon>
        <taxon>Fungi</taxon>
        <taxon>Dikarya</taxon>
        <taxon>Basidiomycota</taxon>
        <taxon>Agaricomycotina</taxon>
        <taxon>Agaricomycetes</taxon>
        <taxon>Gloeophyllales</taxon>
        <taxon>Gloeophyllaceae</taxon>
        <taxon>Neolentinus</taxon>
    </lineage>
</organism>
<dbReference type="EMBL" id="KV425805">
    <property type="protein sequence ID" value="KZT16877.1"/>
    <property type="molecule type" value="Genomic_DNA"/>
</dbReference>
<reference evidence="1 2" key="1">
    <citation type="journal article" date="2016" name="Mol. Biol. Evol.">
        <title>Comparative Genomics of Early-Diverging Mushroom-Forming Fungi Provides Insights into the Origins of Lignocellulose Decay Capabilities.</title>
        <authorList>
            <person name="Nagy L.G."/>
            <person name="Riley R."/>
            <person name="Tritt A."/>
            <person name="Adam C."/>
            <person name="Daum C."/>
            <person name="Floudas D."/>
            <person name="Sun H."/>
            <person name="Yadav J.S."/>
            <person name="Pangilinan J."/>
            <person name="Larsson K.H."/>
            <person name="Matsuura K."/>
            <person name="Barry K."/>
            <person name="Labutti K."/>
            <person name="Kuo R."/>
            <person name="Ohm R.A."/>
            <person name="Bhattacharya S.S."/>
            <person name="Shirouzu T."/>
            <person name="Yoshinaga Y."/>
            <person name="Martin F.M."/>
            <person name="Grigoriev I.V."/>
            <person name="Hibbett D.S."/>
        </authorList>
    </citation>
    <scope>NUCLEOTIDE SEQUENCE [LARGE SCALE GENOMIC DNA]</scope>
    <source>
        <strain evidence="1 2">HHB14362 ss-1</strain>
    </source>
</reference>
<name>A0A165LB94_9AGAM</name>